<dbReference type="Proteomes" id="UP000757232">
    <property type="component" value="Unassembled WGS sequence"/>
</dbReference>
<reference evidence="3" key="1">
    <citation type="submission" date="2016-06" db="EMBL/GenBank/DDBJ databases">
        <title>Draft Genome sequence of the fungus Inonotus baumii.</title>
        <authorList>
            <person name="Zhu H."/>
            <person name="Lin W."/>
        </authorList>
    </citation>
    <scope>NUCLEOTIDE SEQUENCE</scope>
    <source>
        <strain evidence="3">821</strain>
    </source>
</reference>
<gene>
    <name evidence="3" type="ORF">A7U60_g7138</name>
</gene>
<keyword evidence="1" id="KW-0812">Transmembrane</keyword>
<evidence type="ECO:0000313" key="3">
    <source>
        <dbReference type="EMBL" id="OCB85786.1"/>
    </source>
</evidence>
<dbReference type="OrthoDB" id="5570013at2759"/>
<protein>
    <recommendedName>
        <fullName evidence="2">DUF7330 domain-containing protein</fullName>
    </recommendedName>
</protein>
<keyword evidence="1" id="KW-1133">Transmembrane helix</keyword>
<feature type="domain" description="DUF7330" evidence="2">
    <location>
        <begin position="324"/>
        <end position="442"/>
    </location>
</feature>
<evidence type="ECO:0000259" key="2">
    <source>
        <dbReference type="Pfam" id="PF24016"/>
    </source>
</evidence>
<evidence type="ECO:0000313" key="4">
    <source>
        <dbReference type="Proteomes" id="UP000757232"/>
    </source>
</evidence>
<dbReference type="Pfam" id="PF24016">
    <property type="entry name" value="DUF7330"/>
    <property type="match status" value="1"/>
</dbReference>
<comment type="caution">
    <text evidence="3">The sequence shown here is derived from an EMBL/GenBank/DDBJ whole genome shotgun (WGS) entry which is preliminary data.</text>
</comment>
<dbReference type="AlphaFoldDB" id="A0A9Q5N5M4"/>
<feature type="transmembrane region" description="Helical" evidence="1">
    <location>
        <begin position="70"/>
        <end position="92"/>
    </location>
</feature>
<dbReference type="EMBL" id="LNZH02000207">
    <property type="protein sequence ID" value="OCB85786.1"/>
    <property type="molecule type" value="Genomic_DNA"/>
</dbReference>
<keyword evidence="1" id="KW-0472">Membrane</keyword>
<proteinExistence type="predicted"/>
<sequence length="514" mass="56716">MIVKGSKDNAMQAPETRDLKSGYVPVSIQPPHNIDYTAPPPPPAPPMYGAVVPNPLVGYADTRRRTRCRFWHALFAALLIWILAILALRTLLDLHIVNRHHPSGGLAKDYPEFDTGEALQCIDRPDWSSSASLSREEKMLSHVPPYHSKTSFSLPADADTLSFLSRGSLVEGNVHITLASEPFVDDETVRVEVTIRYWSEDALDRASVCKLERHENGDHYGVGIFTPQRWPGRAKQDQLYFDVVVRLPPRAYKTLETDYINFSTHVSNLQGNATFEKIHLKTSNSLIHADVCLFPGNATFEKIHLKTSNSLIHADSLEAFEGSLRSSNGPISGRYNVTNSLELVTSNSPIDTIVDMNSENSHTASLLLKTSNGHIHSNLFLHGPPVTSAFAVQAITSNSPADVRVVTQPHSSPLTLDVRTSNSPAIAVLPTAFEGPFILRTSAFIIPVLRTGDGTVEDPSGEGRERTVEVTRQIRSVLEGKVFWGEWTRKGKGWVHVTSSNSPVELDLTGTRTR</sequence>
<evidence type="ECO:0000256" key="1">
    <source>
        <dbReference type="SAM" id="Phobius"/>
    </source>
</evidence>
<keyword evidence="4" id="KW-1185">Reference proteome</keyword>
<accession>A0A9Q5N5M4</accession>
<name>A0A9Q5N5M4_SANBA</name>
<dbReference type="InterPro" id="IPR055754">
    <property type="entry name" value="DUF7330"/>
</dbReference>
<organism evidence="3 4">
    <name type="scientific">Sanghuangporus baumii</name>
    <name type="common">Phellinus baumii</name>
    <dbReference type="NCBI Taxonomy" id="108892"/>
    <lineage>
        <taxon>Eukaryota</taxon>
        <taxon>Fungi</taxon>
        <taxon>Dikarya</taxon>
        <taxon>Basidiomycota</taxon>
        <taxon>Agaricomycotina</taxon>
        <taxon>Agaricomycetes</taxon>
        <taxon>Hymenochaetales</taxon>
        <taxon>Hymenochaetaceae</taxon>
        <taxon>Sanghuangporus</taxon>
    </lineage>
</organism>